<evidence type="ECO:0000313" key="1">
    <source>
        <dbReference type="EMBL" id="MEW9492125.1"/>
    </source>
</evidence>
<sequence>MLSEAKIREYIKTISEEVSKLKSKYPDVVRDYQSVEPQEEIKVEGLGEVKSVSLTGSSTGQPRLTVFAVDSSTRYLRDTSVGMVLLGMSTYSTTDGLKLYPYDGKSRFIGLWANEGVLKELEKVIDKDYVAVRNRVGDYYEENSYPYLDDVADELRFESETEALKTANADLVIVDGPIYPTPLELVAEFNYSPGNLRVSHRRAYALLIKDRLDVVKGKRVLGVVKRLEKSRKLYKVKEVIDFLGKLPSMPDPEVMRMLYSKLCKGEQVCAFGPFKLEYDISVEGILQGVPPKYAYYVVVRRVVGPWSFFRVEALDMDSLNYAGVVFSRLTERGIPTWIEVVDRASKKVSASLFVIGYKIASQFLDIIHDDKLAFETAVTELGT</sequence>
<protein>
    <submittedName>
        <fullName evidence="1">DNA double-strand break repair nuclease NurA</fullName>
    </submittedName>
</protein>
<dbReference type="Proteomes" id="UP000053480">
    <property type="component" value="Unassembled WGS sequence"/>
</dbReference>
<comment type="caution">
    <text evidence="1">The sequence shown here is derived from an EMBL/GenBank/DDBJ whole genome shotgun (WGS) entry which is preliminary data.</text>
</comment>
<accession>A0ACC6TQS8</accession>
<evidence type="ECO:0000313" key="2">
    <source>
        <dbReference type="Proteomes" id="UP000053480"/>
    </source>
</evidence>
<gene>
    <name evidence="1" type="ORF">TQ35_0008010</name>
</gene>
<reference evidence="1" key="1">
    <citation type="submission" date="2024-07" db="EMBL/GenBank/DDBJ databases">
        <title>Metagenome and Metagenome-Assembled Genomes of Archaea from a hot spring from the geothermal field of Los Azufres, Mexico.</title>
        <authorList>
            <person name="Marin-Paredes R."/>
            <person name="Martinez-Romero E."/>
            <person name="Servin-Garciduenas L.E."/>
        </authorList>
    </citation>
    <scope>NUCLEOTIDE SEQUENCE</scope>
    <source>
        <strain evidence="1">AZ1-454</strain>
    </source>
</reference>
<proteinExistence type="predicted"/>
<dbReference type="EMBL" id="JZWS03000012">
    <property type="protein sequence ID" value="MEW9492125.1"/>
    <property type="molecule type" value="Genomic_DNA"/>
</dbReference>
<organism evidence="1 2">
    <name type="scientific">Candidatus Aramenus sulfurataquae</name>
    <dbReference type="NCBI Taxonomy" id="1326980"/>
    <lineage>
        <taxon>Archaea</taxon>
        <taxon>Thermoproteota</taxon>
        <taxon>Thermoprotei</taxon>
        <taxon>Sulfolobales</taxon>
        <taxon>Sulfolobaceae</taxon>
        <taxon>Candidatus Aramenus</taxon>
    </lineage>
</organism>
<name>A0ACC6TQS8_9CREN</name>